<evidence type="ECO:0000259" key="1">
    <source>
        <dbReference type="Pfam" id="PF24626"/>
    </source>
</evidence>
<reference evidence="2" key="1">
    <citation type="journal article" date="2019" name="Sci. Rep.">
        <title>Draft genome of Tanacetum cinerariifolium, the natural source of mosquito coil.</title>
        <authorList>
            <person name="Yamashiro T."/>
            <person name="Shiraishi A."/>
            <person name="Satake H."/>
            <person name="Nakayama K."/>
        </authorList>
    </citation>
    <scope>NUCLEOTIDE SEQUENCE</scope>
</reference>
<dbReference type="InterPro" id="IPR043502">
    <property type="entry name" value="DNA/RNA_pol_sf"/>
</dbReference>
<dbReference type="Gene3D" id="1.10.340.70">
    <property type="match status" value="1"/>
</dbReference>
<name>A0A6L2LRU2_TANCI</name>
<dbReference type="AlphaFoldDB" id="A0A6L2LRU2"/>
<dbReference type="GO" id="GO:0003964">
    <property type="term" value="F:RNA-directed DNA polymerase activity"/>
    <property type="evidence" value="ECO:0007669"/>
    <property type="project" value="UniProtKB-KW"/>
</dbReference>
<keyword evidence="2" id="KW-0695">RNA-directed DNA polymerase</keyword>
<dbReference type="PANTHER" id="PTHR24559">
    <property type="entry name" value="TRANSPOSON TY3-I GAG-POL POLYPROTEIN"/>
    <property type="match status" value="1"/>
</dbReference>
<feature type="domain" description="Tf2-1-like SH3-like" evidence="1">
    <location>
        <begin position="526"/>
        <end position="567"/>
    </location>
</feature>
<protein>
    <submittedName>
        <fullName evidence="2">Reverse transcriptase</fullName>
    </submittedName>
</protein>
<evidence type="ECO:0000313" key="2">
    <source>
        <dbReference type="EMBL" id="GEU64506.1"/>
    </source>
</evidence>
<keyword evidence="2" id="KW-0808">Transferase</keyword>
<dbReference type="SUPFAM" id="SSF56672">
    <property type="entry name" value="DNA/RNA polymerases"/>
    <property type="match status" value="2"/>
</dbReference>
<accession>A0A6L2LRU2</accession>
<keyword evidence="2" id="KW-0548">Nucleotidyltransferase</keyword>
<dbReference type="InterPro" id="IPR053134">
    <property type="entry name" value="RNA-dir_DNA_polymerase"/>
</dbReference>
<sequence>MLELYEFCYVYKAEKVCHEEMVKMPLVDLKVLEDRSFKICMDYRELNKIDLYLGCHQMRVHKDEIPKIAFRMRYGHFELTVMPFGLTNAPAVFIELMSRAAEEREVSCEAQQGRSRVNRKLFGSLRNNMGNELILALLDGSEKFVVMRGARTLIMEEAHATKNSVRYGVSKIYYDLRYTNWWPSMRKDIAGGVNEAVARHAVHMSSIPDRDGMYIKVLERDVEVVRNTSRYEACVRNLVVVGILTFRDDEIRENKMIGLELEQEMTKVVVIKERLKEAKDRVVRFGKKGELAPSRIRELVVKYKAEKVCHKEMVKMPLVDLNVLESWYKERHRLRRPVLFDAYRDERVVGIIARAARVHEDEIPKIAFRMRYGHFELTVMPFGLTNAPSVFMELMSRTAEEREVSCEAQQGQSGVKRKLFGSFRNNMANEPILALPDGSKNFVVMLHVSSIPDRDGMYIEVLERDVEVVRNTSRYEACVRNLMVVGILTFREAEIGESKMTRLELEQEMTKVVVIKERLKEAKDRQESVVCLVKKGKLDPRYIGPFEILERIGPVAYRLRLPYELSIENYLSGVKILSKPEIALIL</sequence>
<dbReference type="EMBL" id="BKCJ010005032">
    <property type="protein sequence ID" value="GEU64506.1"/>
    <property type="molecule type" value="Genomic_DNA"/>
</dbReference>
<organism evidence="2">
    <name type="scientific">Tanacetum cinerariifolium</name>
    <name type="common">Dalmatian daisy</name>
    <name type="synonym">Chrysanthemum cinerariifolium</name>
    <dbReference type="NCBI Taxonomy" id="118510"/>
    <lineage>
        <taxon>Eukaryota</taxon>
        <taxon>Viridiplantae</taxon>
        <taxon>Streptophyta</taxon>
        <taxon>Embryophyta</taxon>
        <taxon>Tracheophyta</taxon>
        <taxon>Spermatophyta</taxon>
        <taxon>Magnoliopsida</taxon>
        <taxon>eudicotyledons</taxon>
        <taxon>Gunneridae</taxon>
        <taxon>Pentapetalae</taxon>
        <taxon>asterids</taxon>
        <taxon>campanulids</taxon>
        <taxon>Asterales</taxon>
        <taxon>Asteraceae</taxon>
        <taxon>Asteroideae</taxon>
        <taxon>Anthemideae</taxon>
        <taxon>Anthemidinae</taxon>
        <taxon>Tanacetum</taxon>
    </lineage>
</organism>
<gene>
    <name evidence="2" type="ORF">Tci_036484</name>
</gene>
<dbReference type="Gene3D" id="3.10.10.10">
    <property type="entry name" value="HIV Type 1 Reverse Transcriptase, subunit A, domain 1"/>
    <property type="match status" value="2"/>
</dbReference>
<dbReference type="PANTHER" id="PTHR24559:SF444">
    <property type="entry name" value="REVERSE TRANSCRIPTASE DOMAIN-CONTAINING PROTEIN"/>
    <property type="match status" value="1"/>
</dbReference>
<dbReference type="Pfam" id="PF24626">
    <property type="entry name" value="SH3_Tf2-1"/>
    <property type="match status" value="1"/>
</dbReference>
<proteinExistence type="predicted"/>
<comment type="caution">
    <text evidence="2">The sequence shown here is derived from an EMBL/GenBank/DDBJ whole genome shotgun (WGS) entry which is preliminary data.</text>
</comment>
<dbReference type="InterPro" id="IPR056924">
    <property type="entry name" value="SH3_Tf2-1"/>
</dbReference>